<accession>K1XZ93</accession>
<proteinExistence type="predicted"/>
<dbReference type="AlphaFoldDB" id="K1XZ93"/>
<feature type="non-terminal residue" evidence="2">
    <location>
        <position position="119"/>
    </location>
</feature>
<sequence length="119" mass="13158">MMEDSMVKTTEAPAPTSVSSDSAQWLWGGQWGGVAVDVSNTNLQVAGVDESELIKTDGTYLYFYNSKDHTVYIAKAFPATELSIIKKIKIPESFVEPKLFLQGKKLIILSTKYNTVDYG</sequence>
<evidence type="ECO:0000256" key="1">
    <source>
        <dbReference type="SAM" id="MobiDB-lite"/>
    </source>
</evidence>
<dbReference type="InterPro" id="IPR019198">
    <property type="entry name" value="Beta_propeller_containing"/>
</dbReference>
<evidence type="ECO:0000313" key="2">
    <source>
        <dbReference type="EMBL" id="EKD30492.1"/>
    </source>
</evidence>
<dbReference type="Pfam" id="PF09826">
    <property type="entry name" value="Beta_propel"/>
    <property type="match status" value="1"/>
</dbReference>
<feature type="region of interest" description="Disordered" evidence="1">
    <location>
        <begin position="1"/>
        <end position="21"/>
    </location>
</feature>
<dbReference type="EMBL" id="AMFJ01034035">
    <property type="protein sequence ID" value="EKD30492.1"/>
    <property type="molecule type" value="Genomic_DNA"/>
</dbReference>
<name>K1XZ93_9BACT</name>
<comment type="caution">
    <text evidence="2">The sequence shown here is derived from an EMBL/GenBank/DDBJ whole genome shotgun (WGS) entry which is preliminary data.</text>
</comment>
<organism evidence="2">
    <name type="scientific">uncultured bacterium</name>
    <name type="common">gcode 4</name>
    <dbReference type="NCBI Taxonomy" id="1234023"/>
    <lineage>
        <taxon>Bacteria</taxon>
        <taxon>environmental samples</taxon>
    </lineage>
</organism>
<protein>
    <submittedName>
        <fullName evidence="2">Uncharacterized protein</fullName>
    </submittedName>
</protein>
<reference evidence="2" key="1">
    <citation type="journal article" date="2012" name="Science">
        <title>Fermentation, hydrogen, and sulfur metabolism in multiple uncultivated bacterial phyla.</title>
        <authorList>
            <person name="Wrighton K.C."/>
            <person name="Thomas B.C."/>
            <person name="Sharon I."/>
            <person name="Miller C.S."/>
            <person name="Castelle C.J."/>
            <person name="VerBerkmoes N.C."/>
            <person name="Wilkins M.J."/>
            <person name="Hettich R.L."/>
            <person name="Lipton M.S."/>
            <person name="Williams K.H."/>
            <person name="Long P.E."/>
            <person name="Banfield J.F."/>
        </authorList>
    </citation>
    <scope>NUCLEOTIDE SEQUENCE [LARGE SCALE GENOMIC DNA]</scope>
</reference>
<gene>
    <name evidence="2" type="ORF">ACD_78C00035G0001</name>
</gene>